<evidence type="ECO:0000259" key="26">
    <source>
        <dbReference type="Pfam" id="PF13087"/>
    </source>
</evidence>
<dbReference type="GO" id="GO:0005524">
    <property type="term" value="F:ATP binding"/>
    <property type="evidence" value="ECO:0007669"/>
    <property type="project" value="UniProtKB-KW"/>
</dbReference>
<feature type="domain" description="DNA2/NAM7 helicase helicase" evidence="25">
    <location>
        <begin position="1101"/>
        <end position="1164"/>
    </location>
</feature>
<comment type="similarity">
    <text evidence="4">Belongs to the DNA2/NAM7 helicase family.</text>
</comment>
<name>A0A6A1WIN8_9ROSI</name>
<dbReference type="InterPro" id="IPR026851">
    <property type="entry name" value="Dna2/JHS1_DEXXQ-box"/>
</dbReference>
<dbReference type="CDD" id="cd18808">
    <property type="entry name" value="SF1_C_Upf1"/>
    <property type="match status" value="1"/>
</dbReference>
<organism evidence="27 28">
    <name type="scientific">Morella rubra</name>
    <name type="common">Chinese bayberry</name>
    <dbReference type="NCBI Taxonomy" id="262757"/>
    <lineage>
        <taxon>Eukaryota</taxon>
        <taxon>Viridiplantae</taxon>
        <taxon>Streptophyta</taxon>
        <taxon>Embryophyta</taxon>
        <taxon>Tracheophyta</taxon>
        <taxon>Spermatophyta</taxon>
        <taxon>Magnoliopsida</taxon>
        <taxon>eudicotyledons</taxon>
        <taxon>Gunneridae</taxon>
        <taxon>Pentapetalae</taxon>
        <taxon>rosids</taxon>
        <taxon>fabids</taxon>
        <taxon>Fagales</taxon>
        <taxon>Myricaceae</taxon>
        <taxon>Morella</taxon>
    </lineage>
</organism>
<dbReference type="FunFam" id="3.40.50.300:FF:001170">
    <property type="entry name" value="DNA replication helicase Dna2"/>
    <property type="match status" value="1"/>
</dbReference>
<evidence type="ECO:0000256" key="7">
    <source>
        <dbReference type="ARBA" id="ARBA00022485"/>
    </source>
</evidence>
<evidence type="ECO:0000256" key="13">
    <source>
        <dbReference type="ARBA" id="ARBA00022801"/>
    </source>
</evidence>
<keyword evidence="18" id="KW-0238">DNA-binding</keyword>
<keyword evidence="21" id="KW-0511">Multifunctional enzyme</keyword>
<evidence type="ECO:0000256" key="5">
    <source>
        <dbReference type="ARBA" id="ARBA00012551"/>
    </source>
</evidence>
<keyword evidence="12" id="KW-0227">DNA damage</keyword>
<evidence type="ECO:0000259" key="24">
    <source>
        <dbReference type="Pfam" id="PF08696"/>
    </source>
</evidence>
<dbReference type="OrthoDB" id="306218at2759"/>
<dbReference type="InterPro" id="IPR051827">
    <property type="entry name" value="Cas4_exonuclease"/>
</dbReference>
<feature type="compositionally biased region" description="Low complexity" evidence="23">
    <location>
        <begin position="9"/>
        <end position="27"/>
    </location>
</feature>
<dbReference type="CDD" id="cd22318">
    <property type="entry name" value="DNA2_N-like"/>
    <property type="match status" value="1"/>
</dbReference>
<reference evidence="27 28" key="1">
    <citation type="journal article" date="2019" name="Plant Biotechnol. J.">
        <title>The red bayberry genome and genetic basis of sex determination.</title>
        <authorList>
            <person name="Jia H.M."/>
            <person name="Jia H.J."/>
            <person name="Cai Q.L."/>
            <person name="Wang Y."/>
            <person name="Zhao H.B."/>
            <person name="Yang W.F."/>
            <person name="Wang G.Y."/>
            <person name="Li Y.H."/>
            <person name="Zhan D.L."/>
            <person name="Shen Y.T."/>
            <person name="Niu Q.F."/>
            <person name="Chang L."/>
            <person name="Qiu J."/>
            <person name="Zhao L."/>
            <person name="Xie H.B."/>
            <person name="Fu W.Y."/>
            <person name="Jin J."/>
            <person name="Li X.W."/>
            <person name="Jiao Y."/>
            <person name="Zhou C.C."/>
            <person name="Tu T."/>
            <person name="Chai C.Y."/>
            <person name="Gao J.L."/>
            <person name="Fan L.J."/>
            <person name="van de Weg E."/>
            <person name="Wang J.Y."/>
            <person name="Gao Z.S."/>
        </authorList>
    </citation>
    <scope>NUCLEOTIDE SEQUENCE [LARGE SCALE GENOMIC DNA]</scope>
    <source>
        <tissue evidence="27">Leaves</tissue>
    </source>
</reference>
<keyword evidence="28" id="KW-1185">Reference proteome</keyword>
<evidence type="ECO:0000256" key="18">
    <source>
        <dbReference type="ARBA" id="ARBA00023125"/>
    </source>
</evidence>
<dbReference type="GO" id="GO:0005634">
    <property type="term" value="C:nucleus"/>
    <property type="evidence" value="ECO:0007669"/>
    <property type="project" value="UniProtKB-SubCell"/>
</dbReference>
<keyword evidence="14 27" id="KW-0347">Helicase</keyword>
<evidence type="ECO:0000256" key="9">
    <source>
        <dbReference type="ARBA" id="ARBA00022722"/>
    </source>
</evidence>
<dbReference type="Proteomes" id="UP000516437">
    <property type="component" value="Chromosome 1"/>
</dbReference>
<evidence type="ECO:0000256" key="4">
    <source>
        <dbReference type="ARBA" id="ARBA00007913"/>
    </source>
</evidence>
<keyword evidence="20" id="KW-0539">Nucleus</keyword>
<evidence type="ECO:0000256" key="12">
    <source>
        <dbReference type="ARBA" id="ARBA00022763"/>
    </source>
</evidence>
<sequence>MAPRRKHNASASSSSSSKKSNPSNQPQPCKFGIQHFFERHTQNALLASQNPKNVSASNAAVSSSPKAKPVAVSSSQNLNSAPGSGPVDLERSVLTVQNARTNSDSGPVGTNKAVSAIQNLKHSVNSQNADPNNKVLASRDTNNESQNTPPDNLVTVGATADENLSEVSPEISKSMSLKRFKFSPGMLIKQSQDDGSEEVTWKISPVNERLQAVSKHIPEMMRVLADSSRLNSLLLQQCSKTSPAKAGKDEKIISSPTKKAAEKYLVSTNRAGLKRVNLDQETGFSGNESELTSTVVATRQSPFRTPPSLSYCHDKIPNAVACNGASDQLGLRQHKKALLELLDQVEDVISVEDSLSIDRKEFSSQVHNINVDGMPVKFDPAVRRMGINLQNDVTGASSHCSFLVLEVSERRRPADSSGAKGPYKVLRLLNERTGEERAVYLWEDWYCSVVSPGDTVNVIGEFDDQGKCDIDRDHNFIIVHPDILLSGTRVAASFSCPRRTVLDERLKFGEYSTAALIGTLLHQIFQAGLMKEIPTITFLKEYATVVLQKNIESLYACGVNEWDMHKTFTEAIPKLLDWIITFKDPQNSKAPIDFGSDDGPRKVHLSEVIDIEEMAWAPKYGLKGMIDASVRVNVKSDKNEAIEKIMPLEFKTGKIPNGQSSMEHSAQVLLYTLLMSERYQKDIDCGLLYYLQSDQTQGITVRRSDLVGLIMRRNELANDILKASTMQQLPPVTQCLSMCKGCRHLNVCSIYHKAHGGKTESSGLGDVFDSHTRHLTVPHCTFLRHWERLIDLEAKEIELAKKKIWRSCGLKRENSTFSLSSLVLDASDELPHQKSLKDNRFIYRFVHGDLPSFSLQVSDRDTLSIASSPTNTMDCTLRSGDYVILSTESGDLTIASGVITEISRSYVSVSFSKRLRIPRSNTSSEAQDLFGQVWRIDKDEVLTSFAIMRFNLVQLFLESAQSTHLRKMIVDLEAPKFDTGCVFSQDPAISYIWSETKLNDDQRRAILKILTAKDYTLILGMPGTGKTSTLVHAVKALLLRGTSILLTSYTNSAVDNLLIKLKAQGIDFVRIGRHEVVHEEVQGNCLSAMNVHSVEDVKIRLDQVKVVAVTCLGITSPLLANKRFDVCIMDEAGQTSLPVSLGPLMFASTFVLVGDHYQLPPLVQCTEARESGMGVSLFCRLSEAHPQAISALQSQYRMCQGIMELSNTLIYGDRLRCGSSEIAKAKLKLSSLISCPSWIKEVLNPNKPVIFMDTDFLPAFEAREQKTLNNPTEAYIVAEITEQLVNNGIRGEDIGIITPYNSQANLIRRAICITSVEIHTIDKYQGRDKDCILLSFVRSSENPRDCSSSLLGDWHRINVALTRAKKKLIMVGSCKTLSKVPLLKLLIKKVEEQSGILSVPKKDINYRGELKRCSQFR</sequence>
<dbReference type="GO" id="GO:0006281">
    <property type="term" value="P:DNA repair"/>
    <property type="evidence" value="ECO:0007669"/>
    <property type="project" value="UniProtKB-KW"/>
</dbReference>
<dbReference type="Pfam" id="PF13086">
    <property type="entry name" value="AAA_11"/>
    <property type="match status" value="2"/>
</dbReference>
<evidence type="ECO:0000256" key="3">
    <source>
        <dbReference type="ARBA" id="ARBA00004286"/>
    </source>
</evidence>
<dbReference type="Gene3D" id="3.40.50.300">
    <property type="entry name" value="P-loop containing nucleotide triphosphate hydrolases"/>
    <property type="match status" value="3"/>
</dbReference>
<evidence type="ECO:0000256" key="22">
    <source>
        <dbReference type="ARBA" id="ARBA00047995"/>
    </source>
</evidence>
<evidence type="ECO:0000256" key="2">
    <source>
        <dbReference type="ARBA" id="ARBA00004123"/>
    </source>
</evidence>
<evidence type="ECO:0000259" key="25">
    <source>
        <dbReference type="Pfam" id="PF13086"/>
    </source>
</evidence>
<evidence type="ECO:0000256" key="21">
    <source>
        <dbReference type="ARBA" id="ARBA00023268"/>
    </source>
</evidence>
<evidence type="ECO:0000256" key="17">
    <source>
        <dbReference type="ARBA" id="ARBA00023014"/>
    </source>
</evidence>
<feature type="region of interest" description="Disordered" evidence="23">
    <location>
        <begin position="1"/>
        <end position="88"/>
    </location>
</feature>
<feature type="domain" description="DNA2/NAM7 helicase helicase" evidence="25">
    <location>
        <begin position="997"/>
        <end position="1090"/>
    </location>
</feature>
<evidence type="ECO:0000256" key="11">
    <source>
        <dbReference type="ARBA" id="ARBA00022741"/>
    </source>
</evidence>
<dbReference type="InterPro" id="IPR011604">
    <property type="entry name" value="PDDEXK-like_dom_sf"/>
</dbReference>
<dbReference type="GO" id="GO:0004518">
    <property type="term" value="F:nuclease activity"/>
    <property type="evidence" value="ECO:0007669"/>
    <property type="project" value="UniProtKB-KW"/>
</dbReference>
<dbReference type="GO" id="GO:0046872">
    <property type="term" value="F:metal ion binding"/>
    <property type="evidence" value="ECO:0007669"/>
    <property type="project" value="UniProtKB-KW"/>
</dbReference>
<dbReference type="InterPro" id="IPR041679">
    <property type="entry name" value="DNA2/NAM7-like_C"/>
</dbReference>
<feature type="compositionally biased region" description="Polar residues" evidence="23">
    <location>
        <begin position="139"/>
        <end position="150"/>
    </location>
</feature>
<proteinExistence type="inferred from homology"/>
<keyword evidence="19" id="KW-0234">DNA repair</keyword>
<evidence type="ECO:0000256" key="23">
    <source>
        <dbReference type="SAM" id="MobiDB-lite"/>
    </source>
</evidence>
<keyword evidence="6" id="KW-0158">Chromosome</keyword>
<accession>A0A6A1WIN8</accession>
<dbReference type="PANTHER" id="PTHR36531">
    <property type="entry name" value="CRISPR-ASSOCIATED EXONUCLEASE CAS4"/>
    <property type="match status" value="1"/>
</dbReference>
<evidence type="ECO:0000256" key="16">
    <source>
        <dbReference type="ARBA" id="ARBA00023004"/>
    </source>
</evidence>
<dbReference type="Pfam" id="PF08696">
    <property type="entry name" value="Dna2"/>
    <property type="match status" value="1"/>
</dbReference>
<dbReference type="FunFam" id="3.40.50.300:FF:001490">
    <property type="entry name" value="DNA replication helicase"/>
    <property type="match status" value="1"/>
</dbReference>
<feature type="compositionally biased region" description="Polar residues" evidence="23">
    <location>
        <begin position="122"/>
        <end position="131"/>
    </location>
</feature>
<keyword evidence="17" id="KW-0411">Iron-sulfur</keyword>
<keyword evidence="13" id="KW-0378">Hydrolase</keyword>
<dbReference type="SUPFAM" id="SSF52540">
    <property type="entry name" value="P-loop containing nucleoside triphosphate hydrolases"/>
    <property type="match status" value="1"/>
</dbReference>
<comment type="caution">
    <text evidence="27">The sequence shown here is derived from an EMBL/GenBank/DDBJ whole genome shotgun (WGS) entry which is preliminary data.</text>
</comment>
<keyword evidence="8" id="KW-0235">DNA replication</keyword>
<keyword evidence="10" id="KW-0479">Metal-binding</keyword>
<dbReference type="Pfam" id="PF13087">
    <property type="entry name" value="AAA_12"/>
    <property type="match status" value="1"/>
</dbReference>
<evidence type="ECO:0000313" key="28">
    <source>
        <dbReference type="Proteomes" id="UP000516437"/>
    </source>
</evidence>
<dbReference type="PANTHER" id="PTHR36531:SF6">
    <property type="entry name" value="DNA REPLICATION ATP-DEPENDENT HELICASE_NUCLEASE DNA2"/>
    <property type="match status" value="1"/>
</dbReference>
<feature type="domain" description="DNA replication factor Dna2 N-terminal" evidence="24">
    <location>
        <begin position="431"/>
        <end position="632"/>
    </location>
</feature>
<protein>
    <recommendedName>
        <fullName evidence="5">DNA helicase</fullName>
        <ecNumber evidence="5">3.6.4.12</ecNumber>
    </recommendedName>
</protein>
<dbReference type="EC" id="3.6.4.12" evidence="5"/>
<comment type="cofactor">
    <cofactor evidence="1">
        <name>[4Fe-4S] cluster</name>
        <dbReference type="ChEBI" id="CHEBI:49883"/>
    </cofactor>
</comment>
<evidence type="ECO:0000256" key="19">
    <source>
        <dbReference type="ARBA" id="ARBA00023204"/>
    </source>
</evidence>
<keyword evidence="7" id="KW-0004">4Fe-4S</keyword>
<keyword evidence="15" id="KW-0067">ATP-binding</keyword>
<comment type="subcellular location">
    <subcellularLocation>
        <location evidence="3">Chromosome</location>
    </subcellularLocation>
    <subcellularLocation>
        <location evidence="2">Nucleus</location>
    </subcellularLocation>
</comment>
<evidence type="ECO:0000256" key="1">
    <source>
        <dbReference type="ARBA" id="ARBA00001966"/>
    </source>
</evidence>
<evidence type="ECO:0000256" key="10">
    <source>
        <dbReference type="ARBA" id="ARBA00022723"/>
    </source>
</evidence>
<dbReference type="InterPro" id="IPR047187">
    <property type="entry name" value="SF1_C_Upf1"/>
</dbReference>
<dbReference type="InterPro" id="IPR041677">
    <property type="entry name" value="DNA2/NAM7_AAA_11"/>
</dbReference>
<dbReference type="GO" id="GO:0005694">
    <property type="term" value="C:chromosome"/>
    <property type="evidence" value="ECO:0007669"/>
    <property type="project" value="UniProtKB-SubCell"/>
</dbReference>
<evidence type="ECO:0000256" key="6">
    <source>
        <dbReference type="ARBA" id="ARBA00022454"/>
    </source>
</evidence>
<dbReference type="EMBL" id="RXIC02000019">
    <property type="protein sequence ID" value="KAB1225061.1"/>
    <property type="molecule type" value="Genomic_DNA"/>
</dbReference>
<gene>
    <name evidence="27" type="ORF">CJ030_MR1G027583</name>
</gene>
<dbReference type="CDD" id="cd18041">
    <property type="entry name" value="DEXXQc_DNA2"/>
    <property type="match status" value="1"/>
</dbReference>
<dbReference type="FunFam" id="3.90.320.10:FF:000001">
    <property type="entry name" value="DNA replication helicase Dna2"/>
    <property type="match status" value="1"/>
</dbReference>
<dbReference type="GO" id="GO:0003677">
    <property type="term" value="F:DNA binding"/>
    <property type="evidence" value="ECO:0007669"/>
    <property type="project" value="UniProtKB-KW"/>
</dbReference>
<dbReference type="InterPro" id="IPR027417">
    <property type="entry name" value="P-loop_NTPase"/>
</dbReference>
<evidence type="ECO:0000256" key="15">
    <source>
        <dbReference type="ARBA" id="ARBA00022840"/>
    </source>
</evidence>
<evidence type="ECO:0000256" key="20">
    <source>
        <dbReference type="ARBA" id="ARBA00023242"/>
    </source>
</evidence>
<dbReference type="InterPro" id="IPR014808">
    <property type="entry name" value="DNA_replication_fac_Dna2_N"/>
</dbReference>
<evidence type="ECO:0000313" key="27">
    <source>
        <dbReference type="EMBL" id="KAB1225061.1"/>
    </source>
</evidence>
<keyword evidence="16" id="KW-0408">Iron</keyword>
<dbReference type="GO" id="GO:0016787">
    <property type="term" value="F:hydrolase activity"/>
    <property type="evidence" value="ECO:0007669"/>
    <property type="project" value="UniProtKB-KW"/>
</dbReference>
<dbReference type="Gene3D" id="3.90.320.10">
    <property type="match status" value="1"/>
</dbReference>
<evidence type="ECO:0000256" key="14">
    <source>
        <dbReference type="ARBA" id="ARBA00022806"/>
    </source>
</evidence>
<dbReference type="GO" id="GO:0051539">
    <property type="term" value="F:4 iron, 4 sulfur cluster binding"/>
    <property type="evidence" value="ECO:0007669"/>
    <property type="project" value="UniProtKB-KW"/>
</dbReference>
<keyword evidence="11" id="KW-0547">Nucleotide-binding</keyword>
<dbReference type="GO" id="GO:0006260">
    <property type="term" value="P:DNA replication"/>
    <property type="evidence" value="ECO:0007669"/>
    <property type="project" value="UniProtKB-KW"/>
</dbReference>
<dbReference type="GO" id="GO:0017116">
    <property type="term" value="F:single-stranded DNA helicase activity"/>
    <property type="evidence" value="ECO:0007669"/>
    <property type="project" value="InterPro"/>
</dbReference>
<feature type="compositionally biased region" description="Low complexity" evidence="23">
    <location>
        <begin position="50"/>
        <end position="75"/>
    </location>
</feature>
<comment type="catalytic activity">
    <reaction evidence="22">
        <text>ATP + H2O = ADP + phosphate + H(+)</text>
        <dbReference type="Rhea" id="RHEA:13065"/>
        <dbReference type="ChEBI" id="CHEBI:15377"/>
        <dbReference type="ChEBI" id="CHEBI:15378"/>
        <dbReference type="ChEBI" id="CHEBI:30616"/>
        <dbReference type="ChEBI" id="CHEBI:43474"/>
        <dbReference type="ChEBI" id="CHEBI:456216"/>
        <dbReference type="EC" id="3.6.4.12"/>
    </reaction>
</comment>
<keyword evidence="9" id="KW-0540">Nuclease</keyword>
<evidence type="ECO:0000256" key="8">
    <source>
        <dbReference type="ARBA" id="ARBA00022705"/>
    </source>
</evidence>
<feature type="domain" description="DNA2/NAM7 helicase-like C-terminal" evidence="26">
    <location>
        <begin position="1174"/>
        <end position="1374"/>
    </location>
</feature>
<feature type="region of interest" description="Disordered" evidence="23">
    <location>
        <begin position="122"/>
        <end position="154"/>
    </location>
</feature>